<dbReference type="EMBL" id="JAFJYH010000231">
    <property type="protein sequence ID" value="KAG4415196.1"/>
    <property type="molecule type" value="Genomic_DNA"/>
</dbReference>
<dbReference type="Proteomes" id="UP000664132">
    <property type="component" value="Unassembled WGS sequence"/>
</dbReference>
<evidence type="ECO:0000313" key="2">
    <source>
        <dbReference type="Proteomes" id="UP000664132"/>
    </source>
</evidence>
<dbReference type="OrthoDB" id="10421072at2759"/>
<keyword evidence="2" id="KW-1185">Reference proteome</keyword>
<gene>
    <name evidence="1" type="ORF">IFR04_011655</name>
</gene>
<sequence>MSSKTSRLRFISKHQVEQLHIFNAYHSVIIYADGDPRPDAERVANLVASVFTERSSVAPSRSQEDVCKIIRGLLDEGHFDSSSLLRAFIVDLNFPPEIDQQIHDFSINDLQCLKEDHTEQTPILVAVNHEYNRLGGLAEISLKRPTSLTGNNDNQFNKTYLPFQLQQQLLRFLVSTVEECCFYFVKQWHQGWLNKENITTLASREIRDWWDIIQVLPFPQKSVAGSDELPALFFRAKNIRTVTSIEHPPLRFSHLNSLCRTL</sequence>
<proteinExistence type="predicted"/>
<evidence type="ECO:0000313" key="1">
    <source>
        <dbReference type="EMBL" id="KAG4415196.1"/>
    </source>
</evidence>
<accession>A0A8H7W2C5</accession>
<protein>
    <submittedName>
        <fullName evidence="1">Uncharacterized protein</fullName>
    </submittedName>
</protein>
<reference evidence="1" key="1">
    <citation type="submission" date="2021-02" db="EMBL/GenBank/DDBJ databases">
        <title>Genome sequence Cadophora malorum strain M34.</title>
        <authorList>
            <person name="Stefanovic E."/>
            <person name="Vu D."/>
            <person name="Scully C."/>
            <person name="Dijksterhuis J."/>
            <person name="Roader J."/>
            <person name="Houbraken J."/>
        </authorList>
    </citation>
    <scope>NUCLEOTIDE SEQUENCE</scope>
    <source>
        <strain evidence="1">M34</strain>
    </source>
</reference>
<name>A0A8H7W2C5_9HELO</name>
<dbReference type="AlphaFoldDB" id="A0A8H7W2C5"/>
<organism evidence="1 2">
    <name type="scientific">Cadophora malorum</name>
    <dbReference type="NCBI Taxonomy" id="108018"/>
    <lineage>
        <taxon>Eukaryota</taxon>
        <taxon>Fungi</taxon>
        <taxon>Dikarya</taxon>
        <taxon>Ascomycota</taxon>
        <taxon>Pezizomycotina</taxon>
        <taxon>Leotiomycetes</taxon>
        <taxon>Helotiales</taxon>
        <taxon>Ploettnerulaceae</taxon>
        <taxon>Cadophora</taxon>
    </lineage>
</organism>
<comment type="caution">
    <text evidence="1">The sequence shown here is derived from an EMBL/GenBank/DDBJ whole genome shotgun (WGS) entry which is preliminary data.</text>
</comment>